<sequence>MEKSKKKIRRYLVGALALSILLSNFKIVFAETISEENNQSEKWKLKWSDEFNEDSLNMDN</sequence>
<reference evidence="1" key="1">
    <citation type="submission" date="2019-08" db="EMBL/GenBank/DDBJ databases">
        <authorList>
            <person name="Kucharzyk K."/>
            <person name="Murdoch R.W."/>
            <person name="Higgins S."/>
            <person name="Loffler F."/>
        </authorList>
    </citation>
    <scope>NUCLEOTIDE SEQUENCE</scope>
</reference>
<accession>A0A644Y0L0</accession>
<dbReference type="AlphaFoldDB" id="A0A644Y0L0"/>
<gene>
    <name evidence="1" type="ORF">SDC9_68339</name>
</gene>
<proteinExistence type="predicted"/>
<name>A0A644Y0L0_9ZZZZ</name>
<evidence type="ECO:0000313" key="1">
    <source>
        <dbReference type="EMBL" id="MPM21889.1"/>
    </source>
</evidence>
<organism evidence="1">
    <name type="scientific">bioreactor metagenome</name>
    <dbReference type="NCBI Taxonomy" id="1076179"/>
    <lineage>
        <taxon>unclassified sequences</taxon>
        <taxon>metagenomes</taxon>
        <taxon>ecological metagenomes</taxon>
    </lineage>
</organism>
<dbReference type="EMBL" id="VSSQ01003689">
    <property type="protein sequence ID" value="MPM21889.1"/>
    <property type="molecule type" value="Genomic_DNA"/>
</dbReference>
<protein>
    <submittedName>
        <fullName evidence="1">Uncharacterized protein</fullName>
    </submittedName>
</protein>
<comment type="caution">
    <text evidence="1">The sequence shown here is derived from an EMBL/GenBank/DDBJ whole genome shotgun (WGS) entry which is preliminary data.</text>
</comment>